<evidence type="ECO:0000256" key="1">
    <source>
        <dbReference type="ARBA" id="ARBA00022737"/>
    </source>
</evidence>
<proteinExistence type="predicted"/>
<keyword evidence="1" id="KW-0677">Repeat</keyword>
<evidence type="ECO:0000313" key="4">
    <source>
        <dbReference type="EMBL" id="VDP36498.1"/>
    </source>
</evidence>
<accession>A0A183MX43</accession>
<dbReference type="InterPro" id="IPR013783">
    <property type="entry name" value="Ig-like_fold"/>
</dbReference>
<evidence type="ECO:0000256" key="3">
    <source>
        <dbReference type="SAM" id="MobiDB-lite"/>
    </source>
</evidence>
<dbReference type="EMBL" id="UZAI01018387">
    <property type="protein sequence ID" value="VDP36498.1"/>
    <property type="molecule type" value="Genomic_DNA"/>
</dbReference>
<dbReference type="InterPro" id="IPR013098">
    <property type="entry name" value="Ig_I-set"/>
</dbReference>
<evidence type="ECO:0000313" key="5">
    <source>
        <dbReference type="Proteomes" id="UP000277204"/>
    </source>
</evidence>
<dbReference type="InterPro" id="IPR036179">
    <property type="entry name" value="Ig-like_dom_sf"/>
</dbReference>
<dbReference type="SUPFAM" id="SSF48726">
    <property type="entry name" value="Immunoglobulin"/>
    <property type="match status" value="8"/>
</dbReference>
<dbReference type="SMART" id="SM00060">
    <property type="entry name" value="FN3"/>
    <property type="match status" value="13"/>
</dbReference>
<dbReference type="Pfam" id="PF07679">
    <property type="entry name" value="I-set"/>
    <property type="match status" value="6"/>
</dbReference>
<feature type="region of interest" description="Disordered" evidence="3">
    <location>
        <begin position="1322"/>
        <end position="1345"/>
    </location>
</feature>
<dbReference type="CDD" id="cd00063">
    <property type="entry name" value="FN3"/>
    <property type="match status" value="13"/>
</dbReference>
<dbReference type="Proteomes" id="UP000277204">
    <property type="component" value="Unassembled WGS sequence"/>
</dbReference>
<dbReference type="PRINTS" id="PR00014">
    <property type="entry name" value="FNTYPEIII"/>
</dbReference>
<sequence length="2358" mass="261395">KPPECSKPTAPSTPVNIKIIIIPPESPSSKSKLHITWQQPDDIPVTNFYIELKPSNSKTWQDVSADFTITEPYAILPTDNLQEFVSYEFRVIAENEAGKSVPSLPSNSIELGIPLEFIRPLTDITVSAVTNEPVILECELSRTPRDKIQWFKDGKALPSKLSSRIKVEELENGKVHRIIFSPLAEEDLGVYSVKVENLTSEARVDMKIAPTLKLSESFSDKVIMKAGEAAVFEIPFVASPKPTVTWSWRPRTRPDAELGSAQTPRFKADVVSGLTSLPVSKVKREDAGEYSVVISNELGEVTVSIELIVLDKPSVPRNLVASDNTGESVLFSWTEPEFLGLHPDVGVSDGLSYVVEMRESNQRASRSVTVTSELNTLIDKLQVNKSYVFSVAAKNDVGQSEFAETSPVSTKLEYGPPSSPVNVKAVVNPPKASIKDQTIELTWEQPTDQVSASGPVTNFYIELKPEDSTRWQDVSADFTITEPHFTLPTDKLQEFVSYEFRVTSENKAGKSKPSSPSNAVQLGIPLEFIRPLTDLTVDKVTKEPVILECELSRTPRDKVQWLKDGKPIGRLPDRVTIEELENGKIHRVKFISLMDDDLGVYSLRVEKLSSECRLDMKVPPTLRLSDSFSDRVVIKAGGAMVFEIPFTASPKPKVEWTWRQRSRPDGELGPVQSPRFKADVVSGLTSLPVSKVKREDAGDYTVVISNELGEVSVTIQMIVIDKPSVPRDLEVSENSGESVLLSWKEPEFVGLSTTPTTTDVSGAGGLLEYVVEMRESSQRAGRGVRKTSELSVRIDDLQINKSYVFSVAAKNDVGQSEFAETKPVSTKLDYGPPSSPVNVKAVVNPLKASIKDQTIELTWEQPTGQVSASGPVTNFYIELKPEDSTRWQDVSADFTITEPHFTLPTDKLQEFVSYEFRVTSENKAGKSKPSSPSNAIQLVTNEPVILECELSRTPRDKVQWLKDGKPIGRLPDRVTIEELENGKIHRVKFISLMDDDLGVYSLRIEKLSSECRLDMKVPPTLRLSDSFSDRVIIKAGGAMVFEIPFTASPKPKVEWTWRQRSRPDGELGPVQSPRFKADVVSGLTSLPVSKVKREDAGDYTVVISNELGEVSVTIQMIVIDKPSVPRDLEVSENSGESVLLSWKEPEFVGLSTTLTTDVSVSGAGGLLEYVVEMRESSQRAGRGVRKTSELSVRIDDLQINKSYVFSVAAKNDVGQSEFAETKPVSTKLDYGPPLSPVNVKAVVNPPKASIKDQTIELTWEQPTDQVSASGPVTNFYIELKPEDSTRWQDVSADFTITEPHFTLPTDKLQEFVSYEFRVTSENKAGKSKPSSPSNAVQLGPPSSPVNVKAVVNPPKASIKDQTIELTWEQPTDQVSASGPVTNFYIELKPEDSTRWQDVSADFTITEPHFTLPTDKLQEFVSYEFRVTSENKAGKSKPSSPSNAVQLGAMVFEIPFTASPKPKVEWTWRQRSRPDGELGPVQSPRFKADVVSGLTSLPVSKVKREDAGDYTVVISNELGEVSVTIQMIVIDKPSVPRDLEVSENSGESVLLSWKEPEFVGLSTTTTTDVSVSGAGGLLEYVVEMRESSQRAGRGVRKTSELSVRIDDLQINKSYVFSVAAKNDVGQSEFAETKPVSTKLDYGPPTPPLNVTASVSPSCAEPEDQMITVSWSESETAPTTTSTGSSPLYYTVEYRVDEGRVWNKLICGKEVTGMKLDFPPLKENLSAGKSYDFRVIAVNKAGASEPSKPSNSIQLGIVLEFIRQLEDLIITNIEPIEYKLECELSRKPRTMTAWTKDNKPLIIKSDDTHMKFIDQGTIQSIHFTHLIDTDIGDYAIQVENISSKCKLEIKAPPTIRISDQFEDHITLKAGTSKILEIPFISSPKPKIKWTWAPSTDLTQEQPPRFKPDIVAGLTTLPLSRVKREDSGAYKVKISNDLGEIFITIHVIVIDKPSPPRNLTITDATEKSVMFNWDLPVSVNENESLEYVVNYRDATKYSSQPINVCVTKELKTFIDGLKLGSQYIFSVCARNEVGDSAFAESQTFLMKYSFNPPEAPGIPQVSIIESGHVSLEWTPPSSDGGSPITEYFIESMDERPIVKGQRRTSTYGSRTQWNSLTTGIIFEPNVQPKASVTGLSPDKQYTFRVCAVNKAGKGPFSPPSESCLPLMKPPKVPGKPGPITVEPLNETSVNLSWTPGTVNEDFGPADYYIIEACEDDGNEWKEVGKTTKPDDCNLNVNNLDSSTRYQFRVRGVNKEGVGEPSKPSERICLKKESIHLNEIPQTIEYECHLSKLPEKVQWFYNNKRLDTSNLRKYRFIDDGKIQKLEVLKITLDDVGEYSIKIDKLESKATFEIDCKFFLCTF</sequence>
<dbReference type="STRING" id="48269.A0A183MX43"/>
<protein>
    <submittedName>
        <fullName evidence="4">Uncharacterized protein</fullName>
    </submittedName>
</protein>
<evidence type="ECO:0000256" key="2">
    <source>
        <dbReference type="ARBA" id="ARBA00023319"/>
    </source>
</evidence>
<keyword evidence="5" id="KW-1185">Reference proteome</keyword>
<reference evidence="4 5" key="1">
    <citation type="submission" date="2018-11" db="EMBL/GenBank/DDBJ databases">
        <authorList>
            <consortium name="Pathogen Informatics"/>
        </authorList>
    </citation>
    <scope>NUCLEOTIDE SEQUENCE [LARGE SCALE GENOMIC DNA]</scope>
    <source>
        <strain evidence="4 5">Zambia</strain>
    </source>
</reference>
<organism evidence="4 5">
    <name type="scientific">Schistosoma margrebowiei</name>
    <dbReference type="NCBI Taxonomy" id="48269"/>
    <lineage>
        <taxon>Eukaryota</taxon>
        <taxon>Metazoa</taxon>
        <taxon>Spiralia</taxon>
        <taxon>Lophotrochozoa</taxon>
        <taxon>Platyhelminthes</taxon>
        <taxon>Trematoda</taxon>
        <taxon>Digenea</taxon>
        <taxon>Strigeidida</taxon>
        <taxon>Schistosomatoidea</taxon>
        <taxon>Schistosomatidae</taxon>
        <taxon>Schistosoma</taxon>
    </lineage>
</organism>
<dbReference type="PROSITE" id="PS50853">
    <property type="entry name" value="FN3"/>
    <property type="match status" value="13"/>
</dbReference>
<dbReference type="FunFam" id="2.60.40.10:FF:000031">
    <property type="entry name" value="Myosin-binding protein C, slow type"/>
    <property type="match status" value="3"/>
</dbReference>
<dbReference type="InterPro" id="IPR003961">
    <property type="entry name" value="FN3_dom"/>
</dbReference>
<name>A0A183MX43_9TREM</name>
<dbReference type="Gene3D" id="2.60.40.10">
    <property type="entry name" value="Immunoglobulins"/>
    <property type="match status" value="23"/>
</dbReference>
<dbReference type="SUPFAM" id="SSF49265">
    <property type="entry name" value="Fibronectin type III"/>
    <property type="match status" value="7"/>
</dbReference>
<dbReference type="InterPro" id="IPR036116">
    <property type="entry name" value="FN3_sf"/>
</dbReference>
<keyword evidence="2" id="KW-0393">Immunoglobulin domain</keyword>
<dbReference type="SMART" id="SM00409">
    <property type="entry name" value="IG"/>
    <property type="match status" value="8"/>
</dbReference>
<dbReference type="PANTHER" id="PTHR13817">
    <property type="entry name" value="TITIN"/>
    <property type="match status" value="1"/>
</dbReference>
<dbReference type="InterPro" id="IPR003598">
    <property type="entry name" value="Ig_sub2"/>
</dbReference>
<dbReference type="InterPro" id="IPR007110">
    <property type="entry name" value="Ig-like_dom"/>
</dbReference>
<feature type="non-terminal residue" evidence="4">
    <location>
        <position position="1"/>
    </location>
</feature>
<dbReference type="SMART" id="SM00408">
    <property type="entry name" value="IGc2"/>
    <property type="match status" value="3"/>
</dbReference>
<dbReference type="InterPro" id="IPR003599">
    <property type="entry name" value="Ig_sub"/>
</dbReference>
<dbReference type="Pfam" id="PF00041">
    <property type="entry name" value="fn3"/>
    <property type="match status" value="13"/>
</dbReference>
<gene>
    <name evidence="4" type="ORF">SMRZ_LOCUS20618</name>
</gene>
<dbReference type="PANTHER" id="PTHR13817:SF73">
    <property type="entry name" value="FIBRONECTIN TYPE-III DOMAIN-CONTAINING PROTEIN"/>
    <property type="match status" value="1"/>
</dbReference>
<dbReference type="InterPro" id="IPR050964">
    <property type="entry name" value="Striated_Muscle_Regulatory"/>
</dbReference>
<dbReference type="PROSITE" id="PS50835">
    <property type="entry name" value="IG_LIKE"/>
    <property type="match status" value="3"/>
</dbReference>